<gene>
    <name evidence="10" type="ORF">FHL02_04505</name>
</gene>
<evidence type="ECO:0000256" key="7">
    <source>
        <dbReference type="ARBA" id="ARBA00023209"/>
    </source>
</evidence>
<evidence type="ECO:0000256" key="4">
    <source>
        <dbReference type="ARBA" id="ARBA00022741"/>
    </source>
</evidence>
<evidence type="ECO:0000256" key="3">
    <source>
        <dbReference type="ARBA" id="ARBA00022679"/>
    </source>
</evidence>
<reference evidence="10 11" key="1">
    <citation type="journal article" date="2019" name="Syst. Appl. Microbiol.">
        <title>Polyphasic characterization of two novel Lactobacillus spp. isolated from blown salami packages: Description of Lactobacillus halodurans sp. nov. and Lactobacillus salsicarnum sp. nov.</title>
        <authorList>
            <person name="Schuster J.A."/>
            <person name="Klingl A."/>
            <person name="Vogel R.F."/>
            <person name="Ehrmann M.A."/>
        </authorList>
    </citation>
    <scope>NUCLEOTIDE SEQUENCE [LARGE SCALE GENOMIC DNA]</scope>
    <source>
        <strain evidence="10 11">TMW 1.2118</strain>
    </source>
</reference>
<dbReference type="Gene3D" id="3.40.50.10330">
    <property type="entry name" value="Probable inorganic polyphosphate/atp-NAD kinase, domain 1"/>
    <property type="match status" value="1"/>
</dbReference>
<dbReference type="OrthoDB" id="9786026at2"/>
<dbReference type="Pfam" id="PF00781">
    <property type="entry name" value="DAGK_cat"/>
    <property type="match status" value="1"/>
</dbReference>
<dbReference type="InterPro" id="IPR016064">
    <property type="entry name" value="NAD/diacylglycerol_kinase_sf"/>
</dbReference>
<keyword evidence="3" id="KW-0808">Transferase</keyword>
<dbReference type="Pfam" id="PF19279">
    <property type="entry name" value="YegS_C"/>
    <property type="match status" value="1"/>
</dbReference>
<evidence type="ECO:0000256" key="1">
    <source>
        <dbReference type="ARBA" id="ARBA00001946"/>
    </source>
</evidence>
<name>A0A5P0ZGX9_9LACO</name>
<dbReference type="SMART" id="SM00046">
    <property type="entry name" value="DAGKc"/>
    <property type="match status" value="1"/>
</dbReference>
<dbReference type="InterPro" id="IPR045540">
    <property type="entry name" value="YegS/DAGK_C"/>
</dbReference>
<dbReference type="PANTHER" id="PTHR12358:SF54">
    <property type="entry name" value="SPHINGOSINE KINASE RELATED PROTEIN"/>
    <property type="match status" value="1"/>
</dbReference>
<keyword evidence="8" id="KW-1208">Phospholipid metabolism</keyword>
<keyword evidence="4" id="KW-0547">Nucleotide-binding</keyword>
<evidence type="ECO:0000256" key="2">
    <source>
        <dbReference type="ARBA" id="ARBA00005983"/>
    </source>
</evidence>
<keyword evidence="7" id="KW-0444">Lipid biosynthesis</keyword>
<dbReference type="InterPro" id="IPR001206">
    <property type="entry name" value="Diacylglycerol_kinase_cat_dom"/>
</dbReference>
<evidence type="ECO:0000256" key="6">
    <source>
        <dbReference type="ARBA" id="ARBA00022840"/>
    </source>
</evidence>
<organism evidence="10 11">
    <name type="scientific">Companilactobacillus mishanensis</name>
    <dbReference type="NCBI Taxonomy" id="2486008"/>
    <lineage>
        <taxon>Bacteria</taxon>
        <taxon>Bacillati</taxon>
        <taxon>Bacillota</taxon>
        <taxon>Bacilli</taxon>
        <taxon>Lactobacillales</taxon>
        <taxon>Lactobacillaceae</taxon>
        <taxon>Companilactobacillus</taxon>
    </lineage>
</organism>
<feature type="domain" description="DAGKc" evidence="9">
    <location>
        <begin position="2"/>
        <end position="139"/>
    </location>
</feature>
<proteinExistence type="inferred from homology"/>
<dbReference type="PROSITE" id="PS50146">
    <property type="entry name" value="DAGK"/>
    <property type="match status" value="1"/>
</dbReference>
<dbReference type="AlphaFoldDB" id="A0A5P0ZGX9"/>
<dbReference type="InterPro" id="IPR050187">
    <property type="entry name" value="Lipid_Phosphate_FormReg"/>
</dbReference>
<dbReference type="GO" id="GO:0016301">
    <property type="term" value="F:kinase activity"/>
    <property type="evidence" value="ECO:0007669"/>
    <property type="project" value="UniProtKB-KW"/>
</dbReference>
<keyword evidence="5 10" id="KW-0418">Kinase</keyword>
<comment type="caution">
    <text evidence="10">The sequence shown here is derived from an EMBL/GenBank/DDBJ whole genome shotgun (WGS) entry which is preliminary data.</text>
</comment>
<dbReference type="GO" id="GO:0008654">
    <property type="term" value="P:phospholipid biosynthetic process"/>
    <property type="evidence" value="ECO:0007669"/>
    <property type="project" value="UniProtKB-KW"/>
</dbReference>
<accession>A0A5P0ZGX9</accession>
<dbReference type="Gene3D" id="2.60.200.40">
    <property type="match status" value="1"/>
</dbReference>
<evidence type="ECO:0000313" key="10">
    <source>
        <dbReference type="EMBL" id="MQS52279.1"/>
    </source>
</evidence>
<comment type="cofactor">
    <cofactor evidence="1">
        <name>Mg(2+)</name>
        <dbReference type="ChEBI" id="CHEBI:18420"/>
    </cofactor>
</comment>
<dbReference type="EMBL" id="VDFM01000003">
    <property type="protein sequence ID" value="MQS52279.1"/>
    <property type="molecule type" value="Genomic_DNA"/>
</dbReference>
<dbReference type="SUPFAM" id="SSF111331">
    <property type="entry name" value="NAD kinase/diacylglycerol kinase-like"/>
    <property type="match status" value="1"/>
</dbReference>
<evidence type="ECO:0000256" key="5">
    <source>
        <dbReference type="ARBA" id="ARBA00022777"/>
    </source>
</evidence>
<dbReference type="Proteomes" id="UP000380386">
    <property type="component" value="Unassembled WGS sequence"/>
</dbReference>
<evidence type="ECO:0000313" key="11">
    <source>
        <dbReference type="Proteomes" id="UP000380386"/>
    </source>
</evidence>
<keyword evidence="7" id="KW-0594">Phospholipid biosynthesis</keyword>
<dbReference type="InterPro" id="IPR017438">
    <property type="entry name" value="ATP-NAD_kinase_N"/>
</dbReference>
<evidence type="ECO:0000256" key="8">
    <source>
        <dbReference type="ARBA" id="ARBA00023264"/>
    </source>
</evidence>
<dbReference type="RefSeq" id="WP_153382674.1">
    <property type="nucleotide sequence ID" value="NZ_VDFM01000003.1"/>
</dbReference>
<dbReference type="InterPro" id="IPR005218">
    <property type="entry name" value="Diacylglycerol/lipid_kinase"/>
</dbReference>
<sequence>MSKIEKIEIIYNKRAGNGQSKSTWNKIQNFLKNAEINFEVHETKCDGDGIPIAKQLAENITPFTRILVIGGDGTLNQALNGVMISDNPDTPLAYIPSGSGNDFSRGLKIKKQSPLELLQKMLIMDDPVTIDVAQADDLNTNQTKYFVNNIGMGFDASTVYYTNHSKRKDILNTLKMGTLAYVSSLIKVIHLQGGFPIDVEYGNKTKHFDSAYIVVATNHPYFGGGIAIDPLAQPFDEKLDLVVVNKITGMTFVKLFTKLLTNGSHLKDKEVWHIQEPEFTISDHSVEQGQMDGEELGQHEFHIHFKSIQHQFWLPIE</sequence>
<comment type="similarity">
    <text evidence="2">Belongs to the diacylglycerol/lipid kinase family.</text>
</comment>
<dbReference type="NCBIfam" id="TIGR00147">
    <property type="entry name" value="YegS/Rv2252/BmrU family lipid kinase"/>
    <property type="match status" value="1"/>
</dbReference>
<protein>
    <submittedName>
        <fullName evidence="10">Diacylglycerol kinase family lipid kinase</fullName>
    </submittedName>
</protein>
<evidence type="ECO:0000259" key="9">
    <source>
        <dbReference type="PROSITE" id="PS50146"/>
    </source>
</evidence>
<dbReference type="PANTHER" id="PTHR12358">
    <property type="entry name" value="SPHINGOSINE KINASE"/>
    <property type="match status" value="1"/>
</dbReference>
<dbReference type="GO" id="GO:0005524">
    <property type="term" value="F:ATP binding"/>
    <property type="evidence" value="ECO:0007669"/>
    <property type="project" value="UniProtKB-KW"/>
</dbReference>
<keyword evidence="6" id="KW-0067">ATP-binding</keyword>
<keyword evidence="7" id="KW-0443">Lipid metabolism</keyword>